<evidence type="ECO:0000256" key="1">
    <source>
        <dbReference type="SAM" id="Phobius"/>
    </source>
</evidence>
<dbReference type="Proteomes" id="UP000244056">
    <property type="component" value="Chromosome"/>
</dbReference>
<evidence type="ECO:0000313" key="2">
    <source>
        <dbReference type="EMBL" id="AVZ29840.1"/>
    </source>
</evidence>
<feature type="transmembrane region" description="Helical" evidence="1">
    <location>
        <begin position="90"/>
        <end position="109"/>
    </location>
</feature>
<dbReference type="GeneID" id="78016162"/>
<keyword evidence="1" id="KW-0812">Transmembrane</keyword>
<dbReference type="EMBL" id="CP020114">
    <property type="protein sequence ID" value="AVZ29840.1"/>
    <property type="molecule type" value="Genomic_DNA"/>
</dbReference>
<keyword evidence="1" id="KW-0472">Membrane</keyword>
<feature type="transmembrane region" description="Helical" evidence="1">
    <location>
        <begin position="30"/>
        <end position="53"/>
    </location>
</feature>
<keyword evidence="1" id="KW-1133">Transmembrane helix</keyword>
<name>A0A2S0Q6D2_NODSP</name>
<reference evidence="2 3" key="1">
    <citation type="submission" date="2017-03" db="EMBL/GenBank/DDBJ databases">
        <title>Comparative genomics of the toxic Baltic Sea cyanobacteria Nodularia spumigena UHCC 0039 and its response on varying salinity.</title>
        <authorList>
            <person name="Teikari J.E."/>
        </authorList>
    </citation>
    <scope>NUCLEOTIDE SEQUENCE [LARGE SCALE GENOMIC DNA]</scope>
    <source>
        <strain evidence="2 3">UHCC 0039</strain>
    </source>
</reference>
<evidence type="ECO:0000313" key="3">
    <source>
        <dbReference type="Proteomes" id="UP000244056"/>
    </source>
</evidence>
<organism evidence="2 3">
    <name type="scientific">Nodularia spumigena UHCC 0039</name>
    <dbReference type="NCBI Taxonomy" id="1914872"/>
    <lineage>
        <taxon>Bacteria</taxon>
        <taxon>Bacillati</taxon>
        <taxon>Cyanobacteriota</taxon>
        <taxon>Cyanophyceae</taxon>
        <taxon>Nostocales</taxon>
        <taxon>Nodulariaceae</taxon>
        <taxon>Nodularia</taxon>
    </lineage>
</organism>
<proteinExistence type="predicted"/>
<dbReference type="RefSeq" id="WP_234419821.1">
    <property type="nucleotide sequence ID" value="NZ_CP020114.1"/>
</dbReference>
<dbReference type="KEGG" id="nsp:BMF81_00773"/>
<dbReference type="AlphaFoldDB" id="A0A2S0Q6D2"/>
<feature type="transmembrane region" description="Helical" evidence="1">
    <location>
        <begin position="65"/>
        <end position="84"/>
    </location>
</feature>
<sequence length="143" mass="14764">MLFLLLYIFMPKFCRDQAREELWLMMGGGAAAGMAGGVPFIGAIAFNTSLTAVQAAVVTRIASVYNVDLIPAGGAGAIAAAIIAMGGGQLLFRVGGGIVGFIPVIGQVVQPAIGASAVKAFGEAAIAYFEKKYPHKIYKPGEK</sequence>
<gene>
    <name evidence="2" type="ORF">BMF81_00773</name>
</gene>
<accession>A0A2S0Q6D2</accession>
<protein>
    <submittedName>
        <fullName evidence="2">Uncharacterized protein</fullName>
    </submittedName>
</protein>